<reference evidence="1 2" key="1">
    <citation type="submission" date="2017-09" db="EMBL/GenBank/DDBJ databases">
        <title>Depth-based differentiation of microbial function through sediment-hosted aquifers and enrichment of novel symbionts in the deep terrestrial subsurface.</title>
        <authorList>
            <person name="Probst A.J."/>
            <person name="Ladd B."/>
            <person name="Jarett J.K."/>
            <person name="Geller-Mcgrath D.E."/>
            <person name="Sieber C.M."/>
            <person name="Emerson J.B."/>
            <person name="Anantharaman K."/>
            <person name="Thomas B.C."/>
            <person name="Malmstrom R."/>
            <person name="Stieglmeier M."/>
            <person name="Klingl A."/>
            <person name="Woyke T."/>
            <person name="Ryan C.M."/>
            <person name="Banfield J.F."/>
        </authorList>
    </citation>
    <scope>NUCLEOTIDE SEQUENCE [LARGE SCALE GENOMIC DNA]</scope>
    <source>
        <strain evidence="1">CG11_big_fil_rev_8_21_14_0_20_45_26</strain>
    </source>
</reference>
<evidence type="ECO:0000313" key="1">
    <source>
        <dbReference type="EMBL" id="PIQ85432.1"/>
    </source>
</evidence>
<dbReference type="AlphaFoldDB" id="A0A2H0LLY5"/>
<dbReference type="Proteomes" id="UP000230859">
    <property type="component" value="Unassembled WGS sequence"/>
</dbReference>
<name>A0A2H0LLY5_9BACT</name>
<evidence type="ECO:0000313" key="2">
    <source>
        <dbReference type="Proteomes" id="UP000230859"/>
    </source>
</evidence>
<accession>A0A2H0LLY5</accession>
<gene>
    <name evidence="1" type="ORF">COV74_08960</name>
</gene>
<proteinExistence type="predicted"/>
<comment type="caution">
    <text evidence="1">The sequence shown here is derived from an EMBL/GenBank/DDBJ whole genome shotgun (WGS) entry which is preliminary data.</text>
</comment>
<protein>
    <submittedName>
        <fullName evidence="1">Uncharacterized protein</fullName>
    </submittedName>
</protein>
<organism evidence="1 2">
    <name type="scientific">Candidatus Abzuiibacterium crystallinum</name>
    <dbReference type="NCBI Taxonomy" id="1974748"/>
    <lineage>
        <taxon>Bacteria</taxon>
        <taxon>Pseudomonadati</taxon>
        <taxon>Candidatus Omnitrophota</taxon>
        <taxon>Candidatus Abzuiibacterium</taxon>
    </lineage>
</organism>
<dbReference type="EMBL" id="PCVY01000066">
    <property type="protein sequence ID" value="PIQ85432.1"/>
    <property type="molecule type" value="Genomic_DNA"/>
</dbReference>
<sequence length="530" mass="60805">MKTSFRMKKTASGNLHTILLFALLFVFINLPACLAVPKVDLPEDLRNVEIPAENGRIMEFHAGSKPFTIFYIQDAHVNFEAQKNIAKIIEMLILKRGLRLVLVEGGIGDVSLTEYRVGPKEKRLEIAEQLMKEGKISGEEYLNFTEDYPLLLWGIESQVLYDENLIAYTKVQPLVPKTTEQLAQIGEAIMQLKRTIYPKAFFDFETKLEDLTLKNDLHQEATALLETANQLHVAMDDYPNINILSSLIDLEAAADFERVDYERTQVVRLFQRQVPSDRLKTVINQEKEVGDDPLKRADFYESLINLAKEFNIDISQYTALLTAVPYLRQQDKIDSLAFFDEKDKLMDAIADKALSAPDSKKLYQMGKDLKVLQLLVKLELVPELYSTFIDQRGRFKTAAWAPFLKEQAKVVNKTINLPKDLKGLDETIDEFQSFYRIANIRDQALVENLTEEIRKEREPESVLIAGGFHKDRLVRKLLRIGFNVVVISPNVGLDQGPELYRKMLTEKWENGRWYIKDSGQNSSEEQIPPQ</sequence>